<dbReference type="Proteomes" id="UP000678393">
    <property type="component" value="Unassembled WGS sequence"/>
</dbReference>
<organism evidence="2 3">
    <name type="scientific">Candidula unifasciata</name>
    <dbReference type="NCBI Taxonomy" id="100452"/>
    <lineage>
        <taxon>Eukaryota</taxon>
        <taxon>Metazoa</taxon>
        <taxon>Spiralia</taxon>
        <taxon>Lophotrochozoa</taxon>
        <taxon>Mollusca</taxon>
        <taxon>Gastropoda</taxon>
        <taxon>Heterobranchia</taxon>
        <taxon>Euthyneura</taxon>
        <taxon>Panpulmonata</taxon>
        <taxon>Eupulmonata</taxon>
        <taxon>Stylommatophora</taxon>
        <taxon>Helicina</taxon>
        <taxon>Helicoidea</taxon>
        <taxon>Geomitridae</taxon>
        <taxon>Candidula</taxon>
    </lineage>
</organism>
<name>A0A8S4A165_9EUPU</name>
<proteinExistence type="predicted"/>
<accession>A0A8S4A165</accession>
<evidence type="ECO:0000313" key="3">
    <source>
        <dbReference type="Proteomes" id="UP000678393"/>
    </source>
</evidence>
<dbReference type="EMBL" id="CAJHNH020008438">
    <property type="protein sequence ID" value="CAG5135613.1"/>
    <property type="molecule type" value="Genomic_DNA"/>
</dbReference>
<feature type="region of interest" description="Disordered" evidence="1">
    <location>
        <begin position="169"/>
        <end position="401"/>
    </location>
</feature>
<protein>
    <submittedName>
        <fullName evidence="2">Uncharacterized protein</fullName>
    </submittedName>
</protein>
<feature type="non-terminal residue" evidence="2">
    <location>
        <position position="1"/>
    </location>
</feature>
<gene>
    <name evidence="2" type="ORF">CUNI_LOCUS21171</name>
</gene>
<comment type="caution">
    <text evidence="2">The sequence shown here is derived from an EMBL/GenBank/DDBJ whole genome shotgun (WGS) entry which is preliminary data.</text>
</comment>
<keyword evidence="3" id="KW-1185">Reference proteome</keyword>
<evidence type="ECO:0000313" key="2">
    <source>
        <dbReference type="EMBL" id="CAG5135613.1"/>
    </source>
</evidence>
<evidence type="ECO:0000256" key="1">
    <source>
        <dbReference type="SAM" id="MobiDB-lite"/>
    </source>
</evidence>
<reference evidence="2" key="1">
    <citation type="submission" date="2021-04" db="EMBL/GenBank/DDBJ databases">
        <authorList>
            <consortium name="Molecular Ecology Group"/>
        </authorList>
    </citation>
    <scope>NUCLEOTIDE SEQUENCE</scope>
</reference>
<dbReference type="AlphaFoldDB" id="A0A8S4A165"/>
<sequence length="497" mass="52076">VMAQNGVYRTARTREDCQAIYNDRVTRSQAPATCTEQQAYAACLLRISGSSLTDVVFQATLTIFLPIQLASCALSVTTLATLLSNDAVLSLTELIGAGPNNVCVEERLTVLSSTALLCESLDIYVNCLLGALGFNLTPQQRNDLTIQVNLAILSSTGRNCSVVLRDNSTTTVSTTTTTETTTTTPTTTPTTETTTTTPTTTTDSTTTTSTTTTETTTTTPVTTTTETTTTTPAANTTENTTTASTAAPTCHNNMNMAENTTTTPIATTTAEATTTTPNTTTTTEATTTTPNTTTTIETSTTTPNTTTTTEATTTTPNTTTTTEATTTTPNTTTTTEATTTTPNTTTTAEATTTTPNTTTTTVATTTTPKSTTTESTTSTSASTTTTPRNNTCPNTLITPPGIGIPRTPLPFADCITFDGSACLGKPDGDYPTCNNICILGYYVTCSNGCPSLIVCASDRYGSPTDPISLPLVFNPITKECERRTDYCPRIADFFIFG</sequence>